<evidence type="ECO:0000313" key="2">
    <source>
        <dbReference type="Ensembl" id="ENSKMAP00000021306.1"/>
    </source>
</evidence>
<keyword evidence="1" id="KW-0472">Membrane</keyword>
<reference evidence="2" key="1">
    <citation type="submission" date="2025-08" db="UniProtKB">
        <authorList>
            <consortium name="Ensembl"/>
        </authorList>
    </citation>
    <scope>IDENTIFICATION</scope>
</reference>
<keyword evidence="3" id="KW-1185">Reference proteome</keyword>
<accession>A0A3Q3AXE0</accession>
<dbReference type="Proteomes" id="UP000264800">
    <property type="component" value="Unplaced"/>
</dbReference>
<dbReference type="AlphaFoldDB" id="A0A3Q3AXE0"/>
<dbReference type="Ensembl" id="ENSKMAT00000021584.1">
    <property type="protein sequence ID" value="ENSKMAP00000021306.1"/>
    <property type="gene ID" value="ENSKMAG00000015830.1"/>
</dbReference>
<protein>
    <recommendedName>
        <fullName evidence="4">Neurexin/syndecan/glycophorin C domain-containing protein</fullName>
    </recommendedName>
</protein>
<evidence type="ECO:0008006" key="4">
    <source>
        <dbReference type="Google" id="ProtNLM"/>
    </source>
</evidence>
<keyword evidence="1" id="KW-1133">Transmembrane helix</keyword>
<keyword evidence="1" id="KW-0812">Transmembrane</keyword>
<organism evidence="2 3">
    <name type="scientific">Kryptolebias marmoratus</name>
    <name type="common">Mangrove killifish</name>
    <name type="synonym">Rivulus marmoratus</name>
    <dbReference type="NCBI Taxonomy" id="37003"/>
    <lineage>
        <taxon>Eukaryota</taxon>
        <taxon>Metazoa</taxon>
        <taxon>Chordata</taxon>
        <taxon>Craniata</taxon>
        <taxon>Vertebrata</taxon>
        <taxon>Euteleostomi</taxon>
        <taxon>Actinopterygii</taxon>
        <taxon>Neopterygii</taxon>
        <taxon>Teleostei</taxon>
        <taxon>Neoteleostei</taxon>
        <taxon>Acanthomorphata</taxon>
        <taxon>Ovalentaria</taxon>
        <taxon>Atherinomorphae</taxon>
        <taxon>Cyprinodontiformes</taxon>
        <taxon>Rivulidae</taxon>
        <taxon>Kryptolebias</taxon>
    </lineage>
</organism>
<evidence type="ECO:0000256" key="1">
    <source>
        <dbReference type="SAM" id="Phobius"/>
    </source>
</evidence>
<dbReference type="STRING" id="37003.ENSKMAP00000021306"/>
<feature type="transmembrane region" description="Helical" evidence="1">
    <location>
        <begin position="12"/>
        <end position="39"/>
    </location>
</feature>
<dbReference type="OMA" id="FSAITFR"/>
<dbReference type="GeneTree" id="ENSGT00940000177342"/>
<name>A0A3Q3AXE0_KRYMA</name>
<evidence type="ECO:0000313" key="3">
    <source>
        <dbReference type="Proteomes" id="UP000264800"/>
    </source>
</evidence>
<proteinExistence type="predicted"/>
<sequence length="79" mass="9163">NHRKPLISHWPFLFCLVGIIAVVIFGMVFALVMLARFLYRRKGTCQNQEVEKPEDASELPFSNQTCSQNGLENQKEYFI</sequence>
<reference evidence="2" key="2">
    <citation type="submission" date="2025-09" db="UniProtKB">
        <authorList>
            <consortium name="Ensembl"/>
        </authorList>
    </citation>
    <scope>IDENTIFICATION</scope>
</reference>